<name>A0A3E2H808_SCYLI</name>
<dbReference type="OMA" id="GIMGERR"/>
<dbReference type="Gene3D" id="3.40.630.30">
    <property type="match status" value="1"/>
</dbReference>
<dbReference type="Proteomes" id="UP000258309">
    <property type="component" value="Unassembled WGS sequence"/>
</dbReference>
<evidence type="ECO:0000313" key="2">
    <source>
        <dbReference type="EMBL" id="RFU29437.1"/>
    </source>
</evidence>
<dbReference type="SUPFAM" id="SSF55729">
    <property type="entry name" value="Acyl-CoA N-acyltransferases (Nat)"/>
    <property type="match status" value="1"/>
</dbReference>
<organism evidence="2 3">
    <name type="scientific">Scytalidium lignicola</name>
    <name type="common">Hyphomycete</name>
    <dbReference type="NCBI Taxonomy" id="5539"/>
    <lineage>
        <taxon>Eukaryota</taxon>
        <taxon>Fungi</taxon>
        <taxon>Dikarya</taxon>
        <taxon>Ascomycota</taxon>
        <taxon>Pezizomycotina</taxon>
        <taxon>Leotiomycetes</taxon>
        <taxon>Leotiomycetes incertae sedis</taxon>
        <taxon>Scytalidium</taxon>
    </lineage>
</organism>
<proteinExistence type="predicted"/>
<dbReference type="PANTHER" id="PTHR42791">
    <property type="entry name" value="GNAT FAMILY ACETYLTRANSFERASE"/>
    <property type="match status" value="1"/>
</dbReference>
<dbReference type="Pfam" id="PF00583">
    <property type="entry name" value="Acetyltransf_1"/>
    <property type="match status" value="1"/>
</dbReference>
<dbReference type="PANTHER" id="PTHR42791:SF17">
    <property type="entry name" value="ACETYLTRANSFERASE, GNAT FAMILY FAMILY (AFU_ORTHOLOGUE AFUA_8G05690)"/>
    <property type="match status" value="1"/>
</dbReference>
<reference evidence="2 3" key="1">
    <citation type="submission" date="2018-05" db="EMBL/GenBank/DDBJ databases">
        <title>Draft genome sequence of Scytalidium lignicola DSM 105466, a ubiquitous saprotrophic fungus.</title>
        <authorList>
            <person name="Buettner E."/>
            <person name="Gebauer A.M."/>
            <person name="Hofrichter M."/>
            <person name="Liers C."/>
            <person name="Kellner H."/>
        </authorList>
    </citation>
    <scope>NUCLEOTIDE SEQUENCE [LARGE SCALE GENOMIC DNA]</scope>
    <source>
        <strain evidence="2 3">DSM 105466</strain>
    </source>
</reference>
<dbReference type="STRING" id="5539.A0A3E2H808"/>
<accession>A0A3E2H808</accession>
<dbReference type="AlphaFoldDB" id="A0A3E2H808"/>
<feature type="non-terminal residue" evidence="2">
    <location>
        <position position="1"/>
    </location>
</feature>
<sequence length="205" mass="23523">MRLTLRRGVQADAPILTDVYLSAFTNDLISQRVFPRTPTTHKWWTDMLREELADPHSHFICIIDEDAQPTPQIIAFAKWNDPQPASSQPQELPKWPEGGDAELGNLFFGELMTKRPEIMGEKRHWYLELLATRMEYQGKGAGGKLIRWGLEKADEEDVETYLEGSPDGVPIYRRFGFEEVGRLNVFEGKFVEVFMLRPKQGGKKA</sequence>
<evidence type="ECO:0000313" key="3">
    <source>
        <dbReference type="Proteomes" id="UP000258309"/>
    </source>
</evidence>
<keyword evidence="3" id="KW-1185">Reference proteome</keyword>
<protein>
    <recommendedName>
        <fullName evidence="1">N-acetyltransferase domain-containing protein</fullName>
    </recommendedName>
</protein>
<feature type="domain" description="N-acetyltransferase" evidence="1">
    <location>
        <begin position="60"/>
        <end position="200"/>
    </location>
</feature>
<dbReference type="EMBL" id="NCSJ02000128">
    <property type="protein sequence ID" value="RFU29437.1"/>
    <property type="molecule type" value="Genomic_DNA"/>
</dbReference>
<dbReference type="OrthoDB" id="196847at2759"/>
<dbReference type="InterPro" id="IPR016181">
    <property type="entry name" value="Acyl_CoA_acyltransferase"/>
</dbReference>
<comment type="caution">
    <text evidence="2">The sequence shown here is derived from an EMBL/GenBank/DDBJ whole genome shotgun (WGS) entry which is preliminary data.</text>
</comment>
<dbReference type="CDD" id="cd04301">
    <property type="entry name" value="NAT_SF"/>
    <property type="match status" value="1"/>
</dbReference>
<feature type="non-terminal residue" evidence="2">
    <location>
        <position position="205"/>
    </location>
</feature>
<dbReference type="InterPro" id="IPR000182">
    <property type="entry name" value="GNAT_dom"/>
</dbReference>
<dbReference type="PROSITE" id="PS51186">
    <property type="entry name" value="GNAT"/>
    <property type="match status" value="1"/>
</dbReference>
<evidence type="ECO:0000259" key="1">
    <source>
        <dbReference type="PROSITE" id="PS51186"/>
    </source>
</evidence>
<gene>
    <name evidence="2" type="ORF">B7463_g6908</name>
</gene>
<dbReference type="InterPro" id="IPR052523">
    <property type="entry name" value="Trichothecene_AcTrans"/>
</dbReference>
<dbReference type="GO" id="GO:0016747">
    <property type="term" value="F:acyltransferase activity, transferring groups other than amino-acyl groups"/>
    <property type="evidence" value="ECO:0007669"/>
    <property type="project" value="InterPro"/>
</dbReference>